<evidence type="ECO:0000256" key="1">
    <source>
        <dbReference type="ARBA" id="ARBA00022946"/>
    </source>
</evidence>
<proteinExistence type="predicted"/>
<name>A0A5P3XDS6_PARBF</name>
<dbReference type="EMBL" id="CP032452">
    <property type="protein sequence ID" value="QEZ67933.1"/>
    <property type="molecule type" value="Genomic_DNA"/>
</dbReference>
<organism evidence="3 4">
    <name type="scientific">Paraclostridium bifermentans</name>
    <name type="common">Clostridium bifermentans</name>
    <dbReference type="NCBI Taxonomy" id="1490"/>
    <lineage>
        <taxon>Bacteria</taxon>
        <taxon>Bacillati</taxon>
        <taxon>Bacillota</taxon>
        <taxon>Clostridia</taxon>
        <taxon>Peptostreptococcales</taxon>
        <taxon>Peptostreptococcaceae</taxon>
        <taxon>Paraclostridium</taxon>
    </lineage>
</organism>
<dbReference type="PANTHER" id="PTHR31750:SF4">
    <property type="entry name" value="LP06106P"/>
    <property type="match status" value="1"/>
</dbReference>
<dbReference type="AlphaFoldDB" id="A0A5P3XDS6"/>
<dbReference type="Pfam" id="PF12638">
    <property type="entry name" value="Staygreen"/>
    <property type="match status" value="1"/>
</dbReference>
<accession>A0A5P3XDS6</accession>
<dbReference type="Proteomes" id="UP000326961">
    <property type="component" value="Chromosome"/>
</dbReference>
<sequence>MNFDKNKLEVNFIFPMTKTYTLKDRKYTLTHSDDTGILYLDIANFYNYKKININLRDEVLGSWVFIEKNKYALLLNICLKGNSPYEIKRKYEIFKSHLDLAIKAILYGDRDFLLKNKFLLDSNIIVNFSSSYFMYNCSEYYGLVKNYLLEI</sequence>
<dbReference type="InterPro" id="IPR024438">
    <property type="entry name" value="Staygreen"/>
</dbReference>
<evidence type="ECO:0000313" key="4">
    <source>
        <dbReference type="Proteomes" id="UP000326961"/>
    </source>
</evidence>
<evidence type="ECO:0000259" key="2">
    <source>
        <dbReference type="Pfam" id="PF12638"/>
    </source>
</evidence>
<evidence type="ECO:0000313" key="3">
    <source>
        <dbReference type="EMBL" id="QEZ67933.1"/>
    </source>
</evidence>
<gene>
    <name evidence="3" type="ORF">D4A35_02915</name>
</gene>
<dbReference type="RefSeq" id="WP_021429088.1">
    <property type="nucleotide sequence ID" value="NZ_BROK01000008.1"/>
</dbReference>
<dbReference type="PANTHER" id="PTHR31750">
    <property type="entry name" value="PROTEIN STAY-GREEN 1, CHLOROPLASTIC-RELATED"/>
    <property type="match status" value="1"/>
</dbReference>
<feature type="domain" description="Staygreen protein" evidence="2">
    <location>
        <begin position="2"/>
        <end position="147"/>
    </location>
</feature>
<protein>
    <recommendedName>
        <fullName evidence="2">Staygreen protein domain-containing protein</fullName>
    </recommendedName>
</protein>
<reference evidence="3 4" key="1">
    <citation type="submission" date="2018-09" db="EMBL/GenBank/DDBJ databases">
        <title>A clostridial neurotoxin that targets Anopheles mosquitoes.</title>
        <authorList>
            <person name="Contreras E."/>
            <person name="Masuyer G."/>
            <person name="Qureshi N."/>
            <person name="Chawla S."/>
            <person name="Lim H.L."/>
            <person name="Chen J."/>
            <person name="Stenmark P."/>
            <person name="Gill S."/>
        </authorList>
    </citation>
    <scope>NUCLEOTIDE SEQUENCE [LARGE SCALE GENOMIC DNA]</scope>
    <source>
        <strain evidence="3 4">Cbm</strain>
    </source>
</reference>
<keyword evidence="1" id="KW-0809">Transit peptide</keyword>